<dbReference type="HOGENOM" id="CLU_1517395_0_0_1"/>
<reference evidence="1" key="2">
    <citation type="submission" date="2025-08" db="UniProtKB">
        <authorList>
            <consortium name="Ensembl"/>
        </authorList>
    </citation>
    <scope>IDENTIFICATION</scope>
</reference>
<evidence type="ECO:0000313" key="2">
    <source>
        <dbReference type="Proteomes" id="UP000008144"/>
    </source>
</evidence>
<dbReference type="Ensembl" id="ENSCINT00000004633.3">
    <property type="protein sequence ID" value="ENSCINP00000004633.3"/>
    <property type="gene ID" value="ENSCING00000002269.3"/>
</dbReference>
<sequence>MFKLNLPLFLVMRSQSTKGKQWDLRNYKYFIPFMSRWSDVGCDGTVDKSTYFTFAGTIVMSYTGKFDEKQFTVDMSCKHRALLHHPGLFLGGVGVERVGKSSVVYNIGVFNPVAKFTLELDHNGEFPSQPTMTSLRSLFDEQPAAVMRCVNVFVDEEHKPLAVLPTYIYDHLKHIMF</sequence>
<dbReference type="AlphaFoldDB" id="F6W2I6"/>
<dbReference type="OMA" id="QHNVEMA"/>
<dbReference type="STRING" id="7719.ENSCINP00000004633"/>
<dbReference type="GeneTree" id="ENSGT00730000112394"/>
<organism evidence="1 2">
    <name type="scientific">Ciona intestinalis</name>
    <name type="common">Transparent sea squirt</name>
    <name type="synonym">Ascidia intestinalis</name>
    <dbReference type="NCBI Taxonomy" id="7719"/>
    <lineage>
        <taxon>Eukaryota</taxon>
        <taxon>Metazoa</taxon>
        <taxon>Chordata</taxon>
        <taxon>Tunicata</taxon>
        <taxon>Ascidiacea</taxon>
        <taxon>Phlebobranchia</taxon>
        <taxon>Cionidae</taxon>
        <taxon>Ciona</taxon>
    </lineage>
</organism>
<dbReference type="InterPro" id="IPR029069">
    <property type="entry name" value="HotDog_dom_sf"/>
</dbReference>
<evidence type="ECO:0000313" key="1">
    <source>
        <dbReference type="Ensembl" id="ENSCINP00000004633.3"/>
    </source>
</evidence>
<reference evidence="2" key="1">
    <citation type="journal article" date="2002" name="Science">
        <title>The draft genome of Ciona intestinalis: insights into chordate and vertebrate origins.</title>
        <authorList>
            <person name="Dehal P."/>
            <person name="Satou Y."/>
            <person name="Campbell R.K."/>
            <person name="Chapman J."/>
            <person name="Degnan B."/>
            <person name="De Tomaso A."/>
            <person name="Davidson B."/>
            <person name="Di Gregorio A."/>
            <person name="Gelpke M."/>
            <person name="Goodstein D.M."/>
            <person name="Harafuji N."/>
            <person name="Hastings K.E."/>
            <person name="Ho I."/>
            <person name="Hotta K."/>
            <person name="Huang W."/>
            <person name="Kawashima T."/>
            <person name="Lemaire P."/>
            <person name="Martinez D."/>
            <person name="Meinertzhagen I.A."/>
            <person name="Necula S."/>
            <person name="Nonaka M."/>
            <person name="Putnam N."/>
            <person name="Rash S."/>
            <person name="Saiga H."/>
            <person name="Satake M."/>
            <person name="Terry A."/>
            <person name="Yamada L."/>
            <person name="Wang H.G."/>
            <person name="Awazu S."/>
            <person name="Azumi K."/>
            <person name="Boore J."/>
            <person name="Branno M."/>
            <person name="Chin-Bow S."/>
            <person name="DeSantis R."/>
            <person name="Doyle S."/>
            <person name="Francino P."/>
            <person name="Keys D.N."/>
            <person name="Haga S."/>
            <person name="Hayashi H."/>
            <person name="Hino K."/>
            <person name="Imai K.S."/>
            <person name="Inaba K."/>
            <person name="Kano S."/>
            <person name="Kobayashi K."/>
            <person name="Kobayashi M."/>
            <person name="Lee B.I."/>
            <person name="Makabe K.W."/>
            <person name="Manohar C."/>
            <person name="Matassi G."/>
            <person name="Medina M."/>
            <person name="Mochizuki Y."/>
            <person name="Mount S."/>
            <person name="Morishita T."/>
            <person name="Miura S."/>
            <person name="Nakayama A."/>
            <person name="Nishizaka S."/>
            <person name="Nomoto H."/>
            <person name="Ohta F."/>
            <person name="Oishi K."/>
            <person name="Rigoutsos I."/>
            <person name="Sano M."/>
            <person name="Sasaki A."/>
            <person name="Sasakura Y."/>
            <person name="Shoguchi E."/>
            <person name="Shin-i T."/>
            <person name="Spagnuolo A."/>
            <person name="Stainier D."/>
            <person name="Suzuki M.M."/>
            <person name="Tassy O."/>
            <person name="Takatori N."/>
            <person name="Tokuoka M."/>
            <person name="Yagi K."/>
            <person name="Yoshizaki F."/>
            <person name="Wada S."/>
            <person name="Zhang C."/>
            <person name="Hyatt P.D."/>
            <person name="Larimer F."/>
            <person name="Detter C."/>
            <person name="Doggett N."/>
            <person name="Glavina T."/>
            <person name="Hawkins T."/>
            <person name="Richardson P."/>
            <person name="Lucas S."/>
            <person name="Kohara Y."/>
            <person name="Levine M."/>
            <person name="Satoh N."/>
            <person name="Rokhsar D.S."/>
        </authorList>
    </citation>
    <scope>NUCLEOTIDE SEQUENCE [LARGE SCALE GENOMIC DNA]</scope>
</reference>
<dbReference type="GO" id="GO:0047617">
    <property type="term" value="F:fatty acyl-CoA hydrolase activity"/>
    <property type="evidence" value="ECO:0000318"/>
    <property type="project" value="GO_Central"/>
</dbReference>
<protein>
    <submittedName>
        <fullName evidence="1">Uncharacterized protein</fullName>
    </submittedName>
</protein>
<dbReference type="Gene3D" id="3.10.129.10">
    <property type="entry name" value="Hotdog Thioesterase"/>
    <property type="match status" value="1"/>
</dbReference>
<dbReference type="InParanoid" id="F6W2I6"/>
<dbReference type="SUPFAM" id="SSF54637">
    <property type="entry name" value="Thioesterase/thiol ester dehydrase-isomerase"/>
    <property type="match status" value="1"/>
</dbReference>
<accession>F6W2I6</accession>
<proteinExistence type="predicted"/>
<name>F6W2I6_CIOIN</name>
<reference evidence="1" key="3">
    <citation type="submission" date="2025-09" db="UniProtKB">
        <authorList>
            <consortium name="Ensembl"/>
        </authorList>
    </citation>
    <scope>IDENTIFICATION</scope>
</reference>
<dbReference type="Proteomes" id="UP000008144">
    <property type="component" value="Unassembled WGS sequence"/>
</dbReference>
<keyword evidence="2" id="KW-1185">Reference proteome</keyword>